<dbReference type="EMBL" id="JACYFT010000001">
    <property type="protein sequence ID" value="MBD8049194.1"/>
    <property type="molecule type" value="Genomic_DNA"/>
</dbReference>
<dbReference type="Proteomes" id="UP000647424">
    <property type="component" value="Unassembled WGS sequence"/>
</dbReference>
<organism evidence="1 2">
    <name type="scientific">Limnohabitans radicicola</name>
    <dbReference type="NCBI Taxonomy" id="2771427"/>
    <lineage>
        <taxon>Bacteria</taxon>
        <taxon>Pseudomonadati</taxon>
        <taxon>Pseudomonadota</taxon>
        <taxon>Betaproteobacteria</taxon>
        <taxon>Burkholderiales</taxon>
        <taxon>Comamonadaceae</taxon>
        <taxon>Limnohabitans</taxon>
    </lineage>
</organism>
<keyword evidence="2" id="KW-1185">Reference proteome</keyword>
<dbReference type="AlphaFoldDB" id="A0A927FD49"/>
<sequence length="125" mass="13962">MSMTDSNSSPLASAYLRFLQLARAVQELPDGSGMDANETALLEAVVLRWHEGQAMTVREAISLEHLGSPATLHKRITRLREKEMLTTFNQEGDRRAKFLVPTERTLAHFSQLGRSIQQVQLQAGT</sequence>
<accession>A0A927FD49</accession>
<protein>
    <submittedName>
        <fullName evidence="1">Uncharacterized protein</fullName>
    </submittedName>
</protein>
<comment type="caution">
    <text evidence="1">The sequence shown here is derived from an EMBL/GenBank/DDBJ whole genome shotgun (WGS) entry which is preliminary data.</text>
</comment>
<dbReference type="SUPFAM" id="SSF46785">
    <property type="entry name" value="Winged helix' DNA-binding domain"/>
    <property type="match status" value="1"/>
</dbReference>
<name>A0A927FD49_9BURK</name>
<evidence type="ECO:0000313" key="1">
    <source>
        <dbReference type="EMBL" id="MBD8049194.1"/>
    </source>
</evidence>
<dbReference type="InterPro" id="IPR036390">
    <property type="entry name" value="WH_DNA-bd_sf"/>
</dbReference>
<reference evidence="1" key="1">
    <citation type="submission" date="2020-09" db="EMBL/GenBank/DDBJ databases">
        <title>Genome seq and assembly of Limnohabitants sp.</title>
        <authorList>
            <person name="Chhetri G."/>
        </authorList>
    </citation>
    <scope>NUCLEOTIDE SEQUENCE</scope>
    <source>
        <strain evidence="1">JUR4</strain>
    </source>
</reference>
<gene>
    <name evidence="1" type="ORF">IC609_01460</name>
</gene>
<evidence type="ECO:0000313" key="2">
    <source>
        <dbReference type="Proteomes" id="UP000647424"/>
    </source>
</evidence>
<proteinExistence type="predicted"/>
<dbReference type="Gene3D" id="1.10.10.10">
    <property type="entry name" value="Winged helix-like DNA-binding domain superfamily/Winged helix DNA-binding domain"/>
    <property type="match status" value="1"/>
</dbReference>
<dbReference type="InterPro" id="IPR036388">
    <property type="entry name" value="WH-like_DNA-bd_sf"/>
</dbReference>